<reference evidence="2 3" key="1">
    <citation type="submission" date="2019-12" db="EMBL/GenBank/DDBJ databases">
        <title>Microbes associate with the intestines of laboratory mice.</title>
        <authorList>
            <person name="Navarre W."/>
            <person name="Wong E."/>
        </authorList>
    </citation>
    <scope>NUCLEOTIDE SEQUENCE [LARGE SCALE GENOMIC DNA]</scope>
    <source>
        <strain evidence="2 3">NM82_D38</strain>
    </source>
</reference>
<gene>
    <name evidence="2" type="ORF">E5987_02380</name>
</gene>
<comment type="caution">
    <text evidence="2">The sequence shown here is derived from an EMBL/GenBank/DDBJ whole genome shotgun (WGS) entry which is preliminary data.</text>
</comment>
<dbReference type="SUPFAM" id="SSF89447">
    <property type="entry name" value="AbrB/MazE/MraZ-like"/>
    <property type="match status" value="1"/>
</dbReference>
<evidence type="ECO:0000259" key="1">
    <source>
        <dbReference type="SMART" id="SM00966"/>
    </source>
</evidence>
<protein>
    <recommendedName>
        <fullName evidence="1">SpoVT-AbrB domain-containing protein</fullName>
    </recommendedName>
</protein>
<sequence length="81" mass="8968">MTAYLNTVSVQVTESGRVTIPEEIMKAIGSKVGGVVSFVLDGQNVFIRSADKNPVLEDQLKNSDSRKIYTSSIKFKIFSKR</sequence>
<dbReference type="RefSeq" id="WP_160334489.1">
    <property type="nucleotide sequence ID" value="NZ_CALPCR010000002.1"/>
</dbReference>
<dbReference type="Pfam" id="PF04014">
    <property type="entry name" value="MazE_antitoxin"/>
    <property type="match status" value="1"/>
</dbReference>
<organism evidence="2 3">
    <name type="scientific">Parasutterella muris</name>
    <dbReference type="NCBI Taxonomy" id="2565572"/>
    <lineage>
        <taxon>Bacteria</taxon>
        <taxon>Pseudomonadati</taxon>
        <taxon>Pseudomonadota</taxon>
        <taxon>Betaproteobacteria</taxon>
        <taxon>Burkholderiales</taxon>
        <taxon>Sutterellaceae</taxon>
        <taxon>Parasutterella</taxon>
    </lineage>
</organism>
<dbReference type="InterPro" id="IPR007159">
    <property type="entry name" value="SpoVT-AbrB_dom"/>
</dbReference>
<dbReference type="AlphaFoldDB" id="A0A6L6YH09"/>
<name>A0A6L6YH09_9BURK</name>
<dbReference type="Gene3D" id="2.10.260.10">
    <property type="match status" value="1"/>
</dbReference>
<evidence type="ECO:0000313" key="2">
    <source>
        <dbReference type="EMBL" id="MVX56053.1"/>
    </source>
</evidence>
<feature type="domain" description="SpoVT-AbrB" evidence="1">
    <location>
        <begin position="10"/>
        <end position="55"/>
    </location>
</feature>
<keyword evidence="3" id="KW-1185">Reference proteome</keyword>
<accession>A0A6L6YH09</accession>
<dbReference type="SMART" id="SM00966">
    <property type="entry name" value="SpoVT_AbrB"/>
    <property type="match status" value="1"/>
</dbReference>
<dbReference type="GO" id="GO:0003677">
    <property type="term" value="F:DNA binding"/>
    <property type="evidence" value="ECO:0007669"/>
    <property type="project" value="InterPro"/>
</dbReference>
<proteinExistence type="predicted"/>
<dbReference type="Proteomes" id="UP000472580">
    <property type="component" value="Unassembled WGS sequence"/>
</dbReference>
<dbReference type="InterPro" id="IPR037914">
    <property type="entry name" value="SpoVT-AbrB_sf"/>
</dbReference>
<evidence type="ECO:0000313" key="3">
    <source>
        <dbReference type="Proteomes" id="UP000472580"/>
    </source>
</evidence>
<dbReference type="EMBL" id="WSRP01000005">
    <property type="protein sequence ID" value="MVX56053.1"/>
    <property type="molecule type" value="Genomic_DNA"/>
</dbReference>